<dbReference type="Pfam" id="PF00584">
    <property type="entry name" value="SecE"/>
    <property type="match status" value="1"/>
</dbReference>
<dbReference type="PROSITE" id="PS01067">
    <property type="entry name" value="SECE_SEC61G"/>
    <property type="match status" value="1"/>
</dbReference>
<dbReference type="InterPro" id="IPR038379">
    <property type="entry name" value="SecE_sf"/>
</dbReference>
<dbReference type="HAMAP" id="MF_00422">
    <property type="entry name" value="SecE"/>
    <property type="match status" value="1"/>
</dbReference>
<keyword evidence="3 9" id="KW-1003">Cell membrane</keyword>
<dbReference type="NCBIfam" id="TIGR00964">
    <property type="entry name" value="secE_bact"/>
    <property type="match status" value="1"/>
</dbReference>
<dbReference type="Gene3D" id="1.20.5.1030">
    <property type="entry name" value="Preprotein translocase secy subunit"/>
    <property type="match status" value="1"/>
</dbReference>
<evidence type="ECO:0000256" key="7">
    <source>
        <dbReference type="ARBA" id="ARBA00023010"/>
    </source>
</evidence>
<dbReference type="PANTHER" id="PTHR33910">
    <property type="entry name" value="PROTEIN TRANSLOCASE SUBUNIT SECE"/>
    <property type="match status" value="1"/>
</dbReference>
<evidence type="ECO:0000256" key="2">
    <source>
        <dbReference type="ARBA" id="ARBA00022448"/>
    </source>
</evidence>
<evidence type="ECO:0000256" key="1">
    <source>
        <dbReference type="ARBA" id="ARBA00004370"/>
    </source>
</evidence>
<dbReference type="PANTHER" id="PTHR33910:SF1">
    <property type="entry name" value="PROTEIN TRANSLOCASE SUBUNIT SECE"/>
    <property type="match status" value="1"/>
</dbReference>
<evidence type="ECO:0000256" key="9">
    <source>
        <dbReference type="HAMAP-Rule" id="MF_00422"/>
    </source>
</evidence>
<evidence type="ECO:0000256" key="4">
    <source>
        <dbReference type="ARBA" id="ARBA00022692"/>
    </source>
</evidence>
<evidence type="ECO:0000313" key="10">
    <source>
        <dbReference type="EMBL" id="QSV44261.1"/>
    </source>
</evidence>
<dbReference type="EMBL" id="CP071382">
    <property type="protein sequence ID" value="QSV44261.1"/>
    <property type="molecule type" value="Genomic_DNA"/>
</dbReference>
<keyword evidence="2 9" id="KW-0813">Transport</keyword>
<keyword evidence="8 9" id="KW-0472">Membrane</keyword>
<protein>
    <recommendedName>
        <fullName evidence="9">Protein translocase subunit SecE</fullName>
    </recommendedName>
</protein>
<accession>A0ABX7PYP2</accession>
<gene>
    <name evidence="9 10" type="primary">secE</name>
    <name evidence="10" type="ORF">JZM60_08695</name>
</gene>
<dbReference type="InterPro" id="IPR001901">
    <property type="entry name" value="Translocase_SecE/Sec61-g"/>
</dbReference>
<feature type="transmembrane region" description="Helical" evidence="9">
    <location>
        <begin position="31"/>
        <end position="52"/>
    </location>
</feature>
<evidence type="ECO:0000256" key="8">
    <source>
        <dbReference type="ARBA" id="ARBA00023136"/>
    </source>
</evidence>
<name>A0ABX7PYP2_9BACT</name>
<evidence type="ECO:0000256" key="5">
    <source>
        <dbReference type="ARBA" id="ARBA00022927"/>
    </source>
</evidence>
<reference evidence="10 11" key="1">
    <citation type="submission" date="2021-03" db="EMBL/GenBank/DDBJ databases">
        <title>Geobacter metallireducens gen. nov. sp. nov., a microorganism capable of coupling the complete oxidation of organic compounds to the reduction of iron and other metals.</title>
        <authorList>
            <person name="Li Y."/>
        </authorList>
    </citation>
    <scope>NUCLEOTIDE SEQUENCE [LARGE SCALE GENOMIC DNA]</scope>
    <source>
        <strain evidence="10 11">Jerry-YX</strain>
    </source>
</reference>
<keyword evidence="4 9" id="KW-0812">Transmembrane</keyword>
<dbReference type="Proteomes" id="UP000663651">
    <property type="component" value="Chromosome"/>
</dbReference>
<organism evidence="10 11">
    <name type="scientific">Geobacter benzoatilyticus</name>
    <dbReference type="NCBI Taxonomy" id="2815309"/>
    <lineage>
        <taxon>Bacteria</taxon>
        <taxon>Pseudomonadati</taxon>
        <taxon>Thermodesulfobacteriota</taxon>
        <taxon>Desulfuromonadia</taxon>
        <taxon>Geobacterales</taxon>
        <taxon>Geobacteraceae</taxon>
        <taxon>Geobacter</taxon>
    </lineage>
</organism>
<keyword evidence="5 9" id="KW-0653">Protein transport</keyword>
<dbReference type="RefSeq" id="WP_207161846.1">
    <property type="nucleotide sequence ID" value="NZ_CP071382.1"/>
</dbReference>
<evidence type="ECO:0000256" key="3">
    <source>
        <dbReference type="ARBA" id="ARBA00022475"/>
    </source>
</evidence>
<comment type="subunit">
    <text evidence="9">Component of the Sec protein translocase complex. Heterotrimer consisting of SecY, SecE and SecG subunits. The heterotrimers can form oligomers, although 1 heterotrimer is thought to be able to translocate proteins. Interacts with the ribosome. Interacts with SecDF, and other proteins may be involved. Interacts with SecA.</text>
</comment>
<comment type="subcellular location">
    <subcellularLocation>
        <location evidence="9">Cell membrane</location>
        <topology evidence="9">Single-pass membrane protein</topology>
    </subcellularLocation>
    <subcellularLocation>
        <location evidence="1">Membrane</location>
    </subcellularLocation>
</comment>
<keyword evidence="6 9" id="KW-1133">Transmembrane helix</keyword>
<dbReference type="InterPro" id="IPR005807">
    <property type="entry name" value="SecE_bac"/>
</dbReference>
<evidence type="ECO:0000256" key="6">
    <source>
        <dbReference type="ARBA" id="ARBA00022989"/>
    </source>
</evidence>
<sequence>MIAKTKDFLTEVKAELGKVTWPTRKETISTTWVVVAIVIIISIYLGICDLILAKLMRLILG</sequence>
<comment type="similarity">
    <text evidence="9">Belongs to the SecE/SEC61-gamma family.</text>
</comment>
<comment type="function">
    <text evidence="9">Essential subunit of the Sec protein translocation channel SecYEG. Clamps together the 2 halves of SecY. May contact the channel plug during translocation.</text>
</comment>
<keyword evidence="7 9" id="KW-0811">Translocation</keyword>
<keyword evidence="11" id="KW-1185">Reference proteome</keyword>
<proteinExistence type="inferred from homology"/>
<evidence type="ECO:0000313" key="11">
    <source>
        <dbReference type="Proteomes" id="UP000663651"/>
    </source>
</evidence>